<dbReference type="AlphaFoldDB" id="A0A1U9JXV2"/>
<dbReference type="Proteomes" id="UP000189369">
    <property type="component" value="Chromosome"/>
</dbReference>
<sequence>MRYVQKRQPVSIISVLEKMRQGQTEPYLCVAENNEEYIVKGLGATRRSQISEWICANLALRLGLPIADFTLVDVPVELYEELEGTPFKGIGSGIAFGSKKVQASNWFEGRSLGLVDEELQRKILVFDLWIKNMDRTRINPNLLYQAEPNRLIIIDHNLAFDQDFVLRDFLETHLFADRFIEIAYDLVKRMEMEDWLQTALVALNEICDNLPSEWEWSNIECDIPASYDFDFMRQVLGRCAVRGVLWEDK</sequence>
<name>A0A1U9JXV2_9BURK</name>
<dbReference type="InterPro" id="IPR046748">
    <property type="entry name" value="HipA_2"/>
</dbReference>
<dbReference type="EMBL" id="CP019697">
    <property type="protein sequence ID" value="AQS50592.1"/>
    <property type="molecule type" value="Genomic_DNA"/>
</dbReference>
<dbReference type="OrthoDB" id="8440774at2"/>
<reference evidence="2 3" key="1">
    <citation type="submission" date="2017-01" db="EMBL/GenBank/DDBJ databases">
        <title>Complete Genome Sequence of Paenalcaligenes hominis, Isolated from a paraplegic Patient with neurogenic bladder.</title>
        <authorList>
            <person name="Mukhopadhyay R."/>
            <person name="Joaquin J."/>
            <person name="Hogue R."/>
            <person name="Kilaru A."/>
            <person name="Jospin G."/>
            <person name="Mars K."/>
            <person name="Eisen J.A."/>
            <person name="Chaturvedi V."/>
        </authorList>
    </citation>
    <scope>NUCLEOTIDE SEQUENCE [LARGE SCALE GENOMIC DNA]</scope>
    <source>
        <strain evidence="2 3">15S00501</strain>
    </source>
</reference>
<evidence type="ECO:0000313" key="2">
    <source>
        <dbReference type="EMBL" id="AQS50592.1"/>
    </source>
</evidence>
<gene>
    <name evidence="2" type="ORF">PAEH1_01725</name>
</gene>
<evidence type="ECO:0000313" key="3">
    <source>
        <dbReference type="Proteomes" id="UP000189369"/>
    </source>
</evidence>
<feature type="domain" description="HipA-like kinase" evidence="1">
    <location>
        <begin position="12"/>
        <end position="241"/>
    </location>
</feature>
<organism evidence="2 3">
    <name type="scientific">Paenalcaligenes hominis</name>
    <dbReference type="NCBI Taxonomy" id="643674"/>
    <lineage>
        <taxon>Bacteria</taxon>
        <taxon>Pseudomonadati</taxon>
        <taxon>Pseudomonadota</taxon>
        <taxon>Betaproteobacteria</taxon>
        <taxon>Burkholderiales</taxon>
        <taxon>Alcaligenaceae</taxon>
        <taxon>Paenalcaligenes</taxon>
    </lineage>
</organism>
<dbReference type="Pfam" id="PF20613">
    <property type="entry name" value="HipA_2"/>
    <property type="match status" value="1"/>
</dbReference>
<dbReference type="STRING" id="643674.PAEH1_01725"/>
<proteinExistence type="predicted"/>
<accession>A0A1U9JXV2</accession>
<evidence type="ECO:0000259" key="1">
    <source>
        <dbReference type="Pfam" id="PF20613"/>
    </source>
</evidence>
<protein>
    <recommendedName>
        <fullName evidence="1">HipA-like kinase domain-containing protein</fullName>
    </recommendedName>
</protein>
<dbReference type="KEGG" id="phn:PAEH1_01725"/>